<organism evidence="6">
    <name type="scientific">Sericomyrmex amabilis</name>
    <dbReference type="NCBI Taxonomy" id="64789"/>
    <lineage>
        <taxon>Eukaryota</taxon>
        <taxon>Metazoa</taxon>
        <taxon>Ecdysozoa</taxon>
        <taxon>Arthropoda</taxon>
        <taxon>Hexapoda</taxon>
        <taxon>Insecta</taxon>
        <taxon>Pterygota</taxon>
        <taxon>Neoptera</taxon>
        <taxon>Endopterygota</taxon>
        <taxon>Hymenoptera</taxon>
        <taxon>Apocrita</taxon>
        <taxon>Aculeata</taxon>
        <taxon>Formicoidea</taxon>
        <taxon>Formicidae</taxon>
        <taxon>Myrmicinae</taxon>
        <taxon>Sericomyrmex</taxon>
    </lineage>
</organism>
<accession>A0A077DJ86</accession>
<feature type="domain" description="Cytochrome oxidase subunit I profile" evidence="4">
    <location>
        <begin position="1"/>
        <end position="76"/>
    </location>
</feature>
<evidence type="ECO:0000313" key="6">
    <source>
        <dbReference type="EMBL" id="AIL33884.1"/>
    </source>
</evidence>
<evidence type="ECO:0000313" key="5">
    <source>
        <dbReference type="EMBL" id="AIL33880.1"/>
    </source>
</evidence>
<reference evidence="6" key="1">
    <citation type="submission" date="2014-05" db="EMBL/GenBank/DDBJ databases">
        <title>Variable interaction specificity and symbiont performance in Trachymyrmex and Sericomyrmex fungus-growing ants.</title>
        <authorList>
            <person name="De Fine Licht H.H."/>
            <person name="Boomsma J.J."/>
        </authorList>
    </citation>
    <scope>NUCLEOTIDE SEQUENCE</scope>
    <source>
        <strain evidence="6">Sam1</strain>
        <strain evidence="5">Sam7</strain>
    </source>
</reference>
<feature type="transmembrane region" description="Helical" evidence="3">
    <location>
        <begin position="12"/>
        <end position="38"/>
    </location>
</feature>
<dbReference type="InterPro" id="IPR036927">
    <property type="entry name" value="Cyt_c_oxase-like_su1_sf"/>
</dbReference>
<geneLocation type="mitochondrion" evidence="6"/>
<dbReference type="Gene3D" id="1.20.210.10">
    <property type="entry name" value="Cytochrome c oxidase-like, subunit I domain"/>
    <property type="match status" value="1"/>
</dbReference>
<proteinExistence type="predicted"/>
<keyword evidence="1" id="KW-1278">Translocase</keyword>
<gene>
    <name evidence="6" type="primary">COI</name>
</gene>
<dbReference type="EMBL" id="KJ855907">
    <property type="protein sequence ID" value="AIL33880.1"/>
    <property type="molecule type" value="Genomic_DNA"/>
</dbReference>
<dbReference type="InterPro" id="IPR023616">
    <property type="entry name" value="Cyt_c_oxase-like_su1_dom"/>
</dbReference>
<comment type="catalytic activity">
    <reaction evidence="2">
        <text>4 Fe(II)-[cytochrome c] + O2 + 8 H(+)(in) = 4 Fe(III)-[cytochrome c] + 2 H2O + 4 H(+)(out)</text>
        <dbReference type="Rhea" id="RHEA:11436"/>
        <dbReference type="Rhea" id="RHEA-COMP:10350"/>
        <dbReference type="Rhea" id="RHEA-COMP:14399"/>
        <dbReference type="ChEBI" id="CHEBI:15377"/>
        <dbReference type="ChEBI" id="CHEBI:15378"/>
        <dbReference type="ChEBI" id="CHEBI:15379"/>
        <dbReference type="ChEBI" id="CHEBI:29033"/>
        <dbReference type="ChEBI" id="CHEBI:29034"/>
        <dbReference type="EC" id="7.1.1.9"/>
    </reaction>
    <physiologicalReaction direction="left-to-right" evidence="2">
        <dbReference type="Rhea" id="RHEA:11437"/>
    </physiologicalReaction>
</comment>
<dbReference type="AlphaFoldDB" id="A0A077DJ86"/>
<evidence type="ECO:0000256" key="3">
    <source>
        <dbReference type="SAM" id="Phobius"/>
    </source>
</evidence>
<keyword evidence="6" id="KW-0496">Mitochondrion</keyword>
<dbReference type="SUPFAM" id="SSF81442">
    <property type="entry name" value="Cytochrome c oxidase subunit I-like"/>
    <property type="match status" value="1"/>
</dbReference>
<sequence>MPRRYSDYPDSFLSWNIISSMGSLISIFSLSIMMFIIWEALSNKRKIINMFFLSPSMEWLSTTPPLNHSFNEIPSI</sequence>
<keyword evidence="3" id="KW-0472">Membrane</keyword>
<dbReference type="PROSITE" id="PS50855">
    <property type="entry name" value="COX1"/>
    <property type="match status" value="1"/>
</dbReference>
<evidence type="ECO:0000256" key="1">
    <source>
        <dbReference type="ARBA" id="ARBA00022967"/>
    </source>
</evidence>
<dbReference type="EMBL" id="KJ855909">
    <property type="protein sequence ID" value="AIL33884.1"/>
    <property type="molecule type" value="Genomic_DNA"/>
</dbReference>
<keyword evidence="3" id="KW-0812">Transmembrane</keyword>
<evidence type="ECO:0000259" key="4">
    <source>
        <dbReference type="PROSITE" id="PS50855"/>
    </source>
</evidence>
<name>A0A077DJ86_9HYME</name>
<keyword evidence="3" id="KW-1133">Transmembrane helix</keyword>
<protein>
    <submittedName>
        <fullName evidence="6">Cytochrome oxidase subunit I</fullName>
    </submittedName>
</protein>
<dbReference type="GO" id="GO:0004129">
    <property type="term" value="F:cytochrome-c oxidase activity"/>
    <property type="evidence" value="ECO:0007669"/>
    <property type="project" value="UniProtKB-EC"/>
</dbReference>
<evidence type="ECO:0000256" key="2">
    <source>
        <dbReference type="ARBA" id="ARBA00049512"/>
    </source>
</evidence>